<dbReference type="InterPro" id="IPR020629">
    <property type="entry name" value="FPG_Glyclase"/>
</dbReference>
<dbReference type="SMART" id="SM00898">
    <property type="entry name" value="Fapy_DNA_glyco"/>
    <property type="match status" value="1"/>
</dbReference>
<dbReference type="CDD" id="cd08966">
    <property type="entry name" value="EcFpg-like_N"/>
    <property type="match status" value="1"/>
</dbReference>
<dbReference type="AlphaFoldDB" id="A0A143HCU9"/>
<dbReference type="GO" id="GO:0003690">
    <property type="term" value="F:double-stranded DNA binding"/>
    <property type="evidence" value="ECO:0007669"/>
    <property type="project" value="UniProtKB-ARBA"/>
</dbReference>
<dbReference type="RefSeq" id="WP_066788809.1">
    <property type="nucleotide sequence ID" value="NZ_CP014806.1"/>
</dbReference>
<evidence type="ECO:0000313" key="24">
    <source>
        <dbReference type="Proteomes" id="UP000076021"/>
    </source>
</evidence>
<dbReference type="FunFam" id="1.10.8.50:FF:000003">
    <property type="entry name" value="Formamidopyrimidine-DNA glycosylase"/>
    <property type="match status" value="1"/>
</dbReference>
<comment type="catalytic activity">
    <reaction evidence="19">
        <text>2'-deoxyribonucleotide-(2'-deoxyribose 5'-phosphate)-2'-deoxyribonucleotide-DNA = a 3'-end 2'-deoxyribonucleotide-(2,3-dehydro-2,3-deoxyribose 5'-phosphate)-DNA + a 5'-end 5'-phospho-2'-deoxyribonucleoside-DNA + H(+)</text>
        <dbReference type="Rhea" id="RHEA:66592"/>
        <dbReference type="Rhea" id="RHEA-COMP:13180"/>
        <dbReference type="Rhea" id="RHEA-COMP:16897"/>
        <dbReference type="Rhea" id="RHEA-COMP:17067"/>
        <dbReference type="ChEBI" id="CHEBI:15378"/>
        <dbReference type="ChEBI" id="CHEBI:136412"/>
        <dbReference type="ChEBI" id="CHEBI:157695"/>
        <dbReference type="ChEBI" id="CHEBI:167181"/>
        <dbReference type="EC" id="4.2.99.18"/>
    </reaction>
</comment>
<keyword evidence="15" id="KW-0456">Lyase</keyword>
<dbReference type="Pfam" id="PF06827">
    <property type="entry name" value="zf-FPG_IleRS"/>
    <property type="match status" value="1"/>
</dbReference>
<gene>
    <name evidence="23" type="ORF">ATY39_09025</name>
</gene>
<dbReference type="SUPFAM" id="SSF81624">
    <property type="entry name" value="N-terminal domain of MutM-like DNA repair proteins"/>
    <property type="match status" value="1"/>
</dbReference>
<dbReference type="SMART" id="SM01232">
    <property type="entry name" value="H2TH"/>
    <property type="match status" value="1"/>
</dbReference>
<keyword evidence="9" id="KW-0227">DNA damage</keyword>
<keyword evidence="16" id="KW-0511">Multifunctional enzyme</keyword>
<evidence type="ECO:0000256" key="3">
    <source>
        <dbReference type="ARBA" id="ARBA00009409"/>
    </source>
</evidence>
<evidence type="ECO:0000256" key="12">
    <source>
        <dbReference type="ARBA" id="ARBA00022833"/>
    </source>
</evidence>
<sequence length="290" mass="32796">MPELPEVEGVVRSLQPVVAGKTIRHVEVSNTICTSINKGKACIIKGMDPETFSNRLKGTKIMDVERRSKYIYFYLEDGADEAILVNHLGMTGAWFHVHSLNEIKEEKFRKHIHVILAFEEDEFLVYADIRRFGELRLLDSIADHPPLLEIAPEPFSPGALEYFLMKSALPKYANKPVKEVIMDSHVVAGCGNIYATEALFRMKIHPNRKMARISEKRKKDLFAHIVAILQESIEAGGSSISDYRNINGEAGSMQNRLQMYGRKACPICHTNTKQMVIAGRNSVYCPHCQH</sequence>
<dbReference type="STRING" id="241244.ATY39_09025"/>
<reference evidence="23 24" key="1">
    <citation type="journal article" date="2016" name="Genome Announc.">
        <title>Whole-Genome Sequence of Rummeliibacillus stabekisii Strain PP9 Isolated from Antarctic Soil.</title>
        <authorList>
            <person name="da Mota F.F."/>
            <person name="Vollu R.E."/>
            <person name="Jurelevicius D."/>
            <person name="Seldin L."/>
        </authorList>
    </citation>
    <scope>NUCLEOTIDE SEQUENCE [LARGE SCALE GENOMIC DNA]</scope>
    <source>
        <strain evidence="23 24">PP9</strain>
    </source>
</reference>
<evidence type="ECO:0000256" key="15">
    <source>
        <dbReference type="ARBA" id="ARBA00023239"/>
    </source>
</evidence>
<protein>
    <recommendedName>
        <fullName evidence="7">Formamidopyrimidine-DNA glycosylase</fullName>
        <ecNumber evidence="5">3.2.2.23</ecNumber>
        <ecNumber evidence="6">4.2.99.18</ecNumber>
    </recommendedName>
    <alternativeName>
        <fullName evidence="18">DNA-(apurinic or apyrimidinic site) lyase MutM</fullName>
    </alternativeName>
</protein>
<keyword evidence="10 20" id="KW-0863">Zinc-finger</keyword>
<evidence type="ECO:0000256" key="19">
    <source>
        <dbReference type="ARBA" id="ARBA00044632"/>
    </source>
</evidence>
<keyword evidence="8" id="KW-0479">Metal-binding</keyword>
<reference evidence="24" key="2">
    <citation type="submission" date="2016-03" db="EMBL/GenBank/DDBJ databases">
        <authorList>
            <person name="Ploux O."/>
        </authorList>
    </citation>
    <scope>NUCLEOTIDE SEQUENCE [LARGE SCALE GENOMIC DNA]</scope>
    <source>
        <strain evidence="24">PP9</strain>
    </source>
</reference>
<dbReference type="InterPro" id="IPR015886">
    <property type="entry name" value="H2TH_FPG"/>
</dbReference>
<keyword evidence="24" id="KW-1185">Reference proteome</keyword>
<comment type="subunit">
    <text evidence="4">Monomer.</text>
</comment>
<keyword evidence="14" id="KW-0234">DNA repair</keyword>
<evidence type="ECO:0000256" key="7">
    <source>
        <dbReference type="ARBA" id="ARBA00016240"/>
    </source>
</evidence>
<dbReference type="NCBIfam" id="TIGR00577">
    <property type="entry name" value="fpg"/>
    <property type="match status" value="1"/>
</dbReference>
<evidence type="ECO:0000256" key="11">
    <source>
        <dbReference type="ARBA" id="ARBA00022801"/>
    </source>
</evidence>
<organism evidence="23 24">
    <name type="scientific">Rummeliibacillus stabekisii</name>
    <dbReference type="NCBI Taxonomy" id="241244"/>
    <lineage>
        <taxon>Bacteria</taxon>
        <taxon>Bacillati</taxon>
        <taxon>Bacillota</taxon>
        <taxon>Bacilli</taxon>
        <taxon>Bacillales</taxon>
        <taxon>Caryophanaceae</taxon>
        <taxon>Rummeliibacillus</taxon>
    </lineage>
</organism>
<proteinExistence type="inferred from homology"/>
<dbReference type="SUPFAM" id="SSF46946">
    <property type="entry name" value="S13-like H2TH domain"/>
    <property type="match status" value="1"/>
</dbReference>
<dbReference type="Pfam" id="PF01149">
    <property type="entry name" value="Fapy_DNA_glyco"/>
    <property type="match status" value="1"/>
</dbReference>
<evidence type="ECO:0000259" key="21">
    <source>
        <dbReference type="PROSITE" id="PS51066"/>
    </source>
</evidence>
<dbReference type="SUPFAM" id="SSF57716">
    <property type="entry name" value="Glucocorticoid receptor-like (DNA-binding domain)"/>
    <property type="match status" value="1"/>
</dbReference>
<dbReference type="InterPro" id="IPR012319">
    <property type="entry name" value="FPG_cat"/>
</dbReference>
<dbReference type="InterPro" id="IPR010663">
    <property type="entry name" value="Znf_FPG/IleRS"/>
</dbReference>
<dbReference type="GO" id="GO:0006284">
    <property type="term" value="P:base-excision repair"/>
    <property type="evidence" value="ECO:0007669"/>
    <property type="project" value="InterPro"/>
</dbReference>
<evidence type="ECO:0000259" key="22">
    <source>
        <dbReference type="PROSITE" id="PS51068"/>
    </source>
</evidence>
<dbReference type="NCBIfam" id="NF002211">
    <property type="entry name" value="PRK01103.1"/>
    <property type="match status" value="1"/>
</dbReference>
<evidence type="ECO:0000256" key="17">
    <source>
        <dbReference type="ARBA" id="ARBA00023295"/>
    </source>
</evidence>
<keyword evidence="17" id="KW-0326">Glycosidase</keyword>
<dbReference type="InterPro" id="IPR000214">
    <property type="entry name" value="Znf_DNA_glyclase/AP_lyase"/>
</dbReference>
<feature type="domain" description="Formamidopyrimidine-DNA glycosylase catalytic" evidence="22">
    <location>
        <begin position="2"/>
        <end position="133"/>
    </location>
</feature>
<dbReference type="PROSITE" id="PS51066">
    <property type="entry name" value="ZF_FPG_2"/>
    <property type="match status" value="1"/>
</dbReference>
<evidence type="ECO:0000256" key="5">
    <source>
        <dbReference type="ARBA" id="ARBA00012024"/>
    </source>
</evidence>
<dbReference type="PANTHER" id="PTHR22993">
    <property type="entry name" value="FORMAMIDOPYRIMIDINE-DNA GLYCOSYLASE"/>
    <property type="match status" value="1"/>
</dbReference>
<comment type="catalytic activity">
    <reaction evidence="1">
        <text>Hydrolysis of DNA containing ring-opened 7-methylguanine residues, releasing 2,6-diamino-4-hydroxy-5-(N-methyl)formamidopyrimidine.</text>
        <dbReference type="EC" id="3.2.2.23"/>
    </reaction>
</comment>
<dbReference type="PROSITE" id="PS51068">
    <property type="entry name" value="FPG_CAT"/>
    <property type="match status" value="1"/>
</dbReference>
<evidence type="ECO:0000313" key="23">
    <source>
        <dbReference type="EMBL" id="AMW99587.1"/>
    </source>
</evidence>
<evidence type="ECO:0000256" key="20">
    <source>
        <dbReference type="PROSITE-ProRule" id="PRU00391"/>
    </source>
</evidence>
<evidence type="ECO:0000256" key="18">
    <source>
        <dbReference type="ARBA" id="ARBA00030638"/>
    </source>
</evidence>
<dbReference type="PANTHER" id="PTHR22993:SF9">
    <property type="entry name" value="FORMAMIDOPYRIMIDINE-DNA GLYCOSYLASE"/>
    <property type="match status" value="1"/>
</dbReference>
<dbReference type="InterPro" id="IPR035937">
    <property type="entry name" value="FPG_N"/>
</dbReference>
<accession>A0A143HCU9</accession>
<keyword evidence="12" id="KW-0862">Zinc</keyword>
<evidence type="ECO:0000256" key="14">
    <source>
        <dbReference type="ARBA" id="ARBA00023204"/>
    </source>
</evidence>
<keyword evidence="13" id="KW-0238">DNA-binding</keyword>
<dbReference type="KEGG" id="rst:ATY39_09025"/>
<evidence type="ECO:0000256" key="9">
    <source>
        <dbReference type="ARBA" id="ARBA00022763"/>
    </source>
</evidence>
<dbReference type="OrthoDB" id="9800855at2"/>
<dbReference type="GO" id="GO:0034039">
    <property type="term" value="F:8-oxo-7,8-dihydroguanine DNA N-glycosylase activity"/>
    <property type="evidence" value="ECO:0007669"/>
    <property type="project" value="TreeGrafter"/>
</dbReference>
<dbReference type="GO" id="GO:0003684">
    <property type="term" value="F:damaged DNA binding"/>
    <property type="evidence" value="ECO:0007669"/>
    <property type="project" value="InterPro"/>
</dbReference>
<evidence type="ECO:0000256" key="16">
    <source>
        <dbReference type="ARBA" id="ARBA00023268"/>
    </source>
</evidence>
<dbReference type="Proteomes" id="UP000076021">
    <property type="component" value="Chromosome"/>
</dbReference>
<dbReference type="EMBL" id="CP014806">
    <property type="protein sequence ID" value="AMW99587.1"/>
    <property type="molecule type" value="Genomic_DNA"/>
</dbReference>
<feature type="domain" description="FPG-type" evidence="21">
    <location>
        <begin position="258"/>
        <end position="290"/>
    </location>
</feature>
<dbReference type="Gene3D" id="3.20.190.10">
    <property type="entry name" value="MutM-like, N-terminal"/>
    <property type="match status" value="1"/>
</dbReference>
<dbReference type="GO" id="GO:0140078">
    <property type="term" value="F:class I DNA-(apurinic or apyrimidinic site) endonuclease activity"/>
    <property type="evidence" value="ECO:0007669"/>
    <property type="project" value="UniProtKB-EC"/>
</dbReference>
<evidence type="ECO:0000256" key="4">
    <source>
        <dbReference type="ARBA" id="ARBA00011245"/>
    </source>
</evidence>
<dbReference type="EC" id="4.2.99.18" evidence="6"/>
<evidence type="ECO:0000256" key="8">
    <source>
        <dbReference type="ARBA" id="ARBA00022723"/>
    </source>
</evidence>
<evidence type="ECO:0000256" key="2">
    <source>
        <dbReference type="ARBA" id="ARBA00001947"/>
    </source>
</evidence>
<dbReference type="InterPro" id="IPR010979">
    <property type="entry name" value="Ribosomal_uS13-like_H2TH"/>
</dbReference>
<dbReference type="Pfam" id="PF06831">
    <property type="entry name" value="H2TH"/>
    <property type="match status" value="1"/>
</dbReference>
<evidence type="ECO:0000256" key="6">
    <source>
        <dbReference type="ARBA" id="ARBA00012720"/>
    </source>
</evidence>
<keyword evidence="11" id="KW-0378">Hydrolase</keyword>
<name>A0A143HCU9_9BACL</name>
<comment type="cofactor">
    <cofactor evidence="2">
        <name>Zn(2+)</name>
        <dbReference type="ChEBI" id="CHEBI:29105"/>
    </cofactor>
</comment>
<dbReference type="GO" id="GO:0008270">
    <property type="term" value="F:zinc ion binding"/>
    <property type="evidence" value="ECO:0007669"/>
    <property type="project" value="UniProtKB-KW"/>
</dbReference>
<evidence type="ECO:0000256" key="10">
    <source>
        <dbReference type="ARBA" id="ARBA00022771"/>
    </source>
</evidence>
<dbReference type="Gene3D" id="1.10.8.50">
    <property type="match status" value="1"/>
</dbReference>
<evidence type="ECO:0000256" key="13">
    <source>
        <dbReference type="ARBA" id="ARBA00023125"/>
    </source>
</evidence>
<comment type="similarity">
    <text evidence="3">Belongs to the FPG family.</text>
</comment>
<evidence type="ECO:0000256" key="1">
    <source>
        <dbReference type="ARBA" id="ARBA00001668"/>
    </source>
</evidence>
<dbReference type="EC" id="3.2.2.23" evidence="5"/>